<sequence>MGFINLVFSLLGGCKTSIGSLTLDALLTETNNYDSTVTDYPVEVGSPIVDHISPSAEKLSITGVVTGAGVMMFDSGGKYKMIAAKEVIKQIYEQQVPITVVTGMDIYPNFAMETCTVTRGDSLEKLNISMTLKKVIFAIAKNTDLPPAKVSNKASKKGGKPVKGKAGETKTNAGSAKTKPVLSSEVDKIVKGIVND</sequence>
<evidence type="ECO:0000256" key="1">
    <source>
        <dbReference type="SAM" id="MobiDB-lite"/>
    </source>
</evidence>
<dbReference type="Proteomes" id="UP001224812">
    <property type="component" value="Unassembled WGS sequence"/>
</dbReference>
<accession>A0ABT9JID4</accession>
<feature type="region of interest" description="Disordered" evidence="1">
    <location>
        <begin position="148"/>
        <end position="179"/>
    </location>
</feature>
<dbReference type="InterPro" id="IPR048494">
    <property type="entry name" value="Dit-like_N"/>
</dbReference>
<evidence type="ECO:0000259" key="2">
    <source>
        <dbReference type="Pfam" id="PF21821"/>
    </source>
</evidence>
<gene>
    <name evidence="3" type="ORF">QJT92_01355</name>
</gene>
<dbReference type="RefSeq" id="WP_306383696.1">
    <property type="nucleotide sequence ID" value="NZ_JASAVR010000001.1"/>
</dbReference>
<evidence type="ECO:0000313" key="4">
    <source>
        <dbReference type="Proteomes" id="UP001224812"/>
    </source>
</evidence>
<keyword evidence="4" id="KW-1185">Reference proteome</keyword>
<name>A0ABT9JID4_9PAST</name>
<proteinExistence type="predicted"/>
<feature type="domain" description="Dit-like phage tail protein N-terminal" evidence="2">
    <location>
        <begin position="23"/>
        <end position="146"/>
    </location>
</feature>
<protein>
    <recommendedName>
        <fullName evidence="2">Dit-like phage tail protein N-terminal domain-containing protein</fullName>
    </recommendedName>
</protein>
<reference evidence="3 4" key="1">
    <citation type="journal article" date="2023" name="Front. Microbiol.">
        <title>Phylogeography and host specificity of Pasteurellaceae pathogenic to sea-farmed fish in the north-east Atlantic.</title>
        <authorList>
            <person name="Gulla S."/>
            <person name="Colquhoun D.J."/>
            <person name="Olsen A.B."/>
            <person name="Spilsberg B."/>
            <person name="Lagesen K."/>
            <person name="Aakesson C.P."/>
            <person name="Strom S."/>
            <person name="Manji F."/>
            <person name="Birkbeck T.H."/>
            <person name="Nilsen H.K."/>
        </authorList>
    </citation>
    <scope>NUCLEOTIDE SEQUENCE [LARGE SCALE GENOMIC DNA]</scope>
    <source>
        <strain evidence="3 4">VIO11850</strain>
    </source>
</reference>
<feature type="compositionally biased region" description="Basic residues" evidence="1">
    <location>
        <begin position="154"/>
        <end position="163"/>
    </location>
</feature>
<organism evidence="3 4">
    <name type="scientific">Phocoenobacter skyensis</name>
    <dbReference type="NCBI Taxonomy" id="97481"/>
    <lineage>
        <taxon>Bacteria</taxon>
        <taxon>Pseudomonadati</taxon>
        <taxon>Pseudomonadota</taxon>
        <taxon>Gammaproteobacteria</taxon>
        <taxon>Pasteurellales</taxon>
        <taxon>Pasteurellaceae</taxon>
        <taxon>Phocoenobacter</taxon>
    </lineage>
</organism>
<dbReference type="Pfam" id="PF21821">
    <property type="entry name" value="Dit_like"/>
    <property type="match status" value="1"/>
</dbReference>
<comment type="caution">
    <text evidence="3">The sequence shown here is derived from an EMBL/GenBank/DDBJ whole genome shotgun (WGS) entry which is preliminary data.</text>
</comment>
<evidence type="ECO:0000313" key="3">
    <source>
        <dbReference type="EMBL" id="MDP8084580.1"/>
    </source>
</evidence>
<dbReference type="EMBL" id="JASAVS010000001">
    <property type="protein sequence ID" value="MDP8084580.1"/>
    <property type="molecule type" value="Genomic_DNA"/>
</dbReference>